<dbReference type="InterPro" id="IPR008367">
    <property type="entry name" value="Regucalcin"/>
</dbReference>
<dbReference type="InterPro" id="IPR013658">
    <property type="entry name" value="SGL"/>
</dbReference>
<sequence>MDADIIYKTNAILGEGAIWDFFNKKLYWVDIEAGVFNIYDPATHTNISYPTNKRVGTVVPVAHNKVLLALEDGMAFLNLPDGEIEYKLKTGIHHSNKRFNDGKCDADGRFWVGSLTMGNATGDNKLYCLTPDFNLTEKLDGLTISNGIAWSADKSTMYHIDTPIGEVSRYDFDPISGQIANKKVIIKIPSEQGYPDGMTIDSEGMLWIALWDGFGVARYDPHTGKQLQKINVAAPKVTSCAFGGENLDQLFITTASCEMTEDELIQYPLSGSLFVAQPGVSGRGSFKFGS</sequence>
<evidence type="ECO:0000256" key="13">
    <source>
        <dbReference type="ARBA" id="ARBA00022837"/>
    </source>
</evidence>
<dbReference type="EMBL" id="JACWMY010000007">
    <property type="protein sequence ID" value="MBD1365026.1"/>
    <property type="molecule type" value="Genomic_DNA"/>
</dbReference>
<reference evidence="16 17" key="1">
    <citation type="submission" date="2020-09" db="EMBL/GenBank/DDBJ databases">
        <title>Novel species of Mucilaginibacter isolated from a glacier on the Tibetan Plateau.</title>
        <authorList>
            <person name="Liu Q."/>
            <person name="Xin Y.-H."/>
        </authorList>
    </citation>
    <scope>NUCLEOTIDE SEQUENCE [LARGE SCALE GENOMIC DNA]</scope>
    <source>
        <strain evidence="16 17">ZT4R22</strain>
    </source>
</reference>
<evidence type="ECO:0000256" key="10">
    <source>
        <dbReference type="ARBA" id="ARBA00022490"/>
    </source>
</evidence>
<dbReference type="PRINTS" id="PR01791">
    <property type="entry name" value="REGUCALCIN"/>
</dbReference>
<evidence type="ECO:0000256" key="5">
    <source>
        <dbReference type="ARBA" id="ARBA00001947"/>
    </source>
</evidence>
<evidence type="ECO:0000256" key="12">
    <source>
        <dbReference type="ARBA" id="ARBA00022801"/>
    </source>
</evidence>
<evidence type="ECO:0000259" key="15">
    <source>
        <dbReference type="Pfam" id="PF08450"/>
    </source>
</evidence>
<comment type="catalytic activity">
    <reaction evidence="1">
        <text>D-glucono-1,5-lactone + H2O = D-gluconate + H(+)</text>
        <dbReference type="Rhea" id="RHEA:10440"/>
        <dbReference type="ChEBI" id="CHEBI:15377"/>
        <dbReference type="ChEBI" id="CHEBI:15378"/>
        <dbReference type="ChEBI" id="CHEBI:16217"/>
        <dbReference type="ChEBI" id="CHEBI:18391"/>
        <dbReference type="EC" id="3.1.1.17"/>
    </reaction>
</comment>
<dbReference type="PRINTS" id="PR01790">
    <property type="entry name" value="SMP30FAMILY"/>
</dbReference>
<gene>
    <name evidence="16" type="ORF">IDJ77_14490</name>
</gene>
<evidence type="ECO:0000256" key="11">
    <source>
        <dbReference type="ARBA" id="ARBA00022723"/>
    </source>
</evidence>
<comment type="cofactor">
    <cofactor evidence="5">
        <name>Zn(2+)</name>
        <dbReference type="ChEBI" id="CHEBI:29105"/>
    </cofactor>
</comment>
<dbReference type="Gene3D" id="2.120.10.30">
    <property type="entry name" value="TolB, C-terminal domain"/>
    <property type="match status" value="1"/>
</dbReference>
<proteinExistence type="inferred from homology"/>
<organism evidence="16 17">
    <name type="scientific">Mucilaginibacter pankratovii</name>
    <dbReference type="NCBI Taxonomy" id="2772110"/>
    <lineage>
        <taxon>Bacteria</taxon>
        <taxon>Pseudomonadati</taxon>
        <taxon>Bacteroidota</taxon>
        <taxon>Sphingobacteriia</taxon>
        <taxon>Sphingobacteriales</taxon>
        <taxon>Sphingobacteriaceae</taxon>
        <taxon>Mucilaginibacter</taxon>
    </lineage>
</organism>
<dbReference type="InterPro" id="IPR005511">
    <property type="entry name" value="SMP-30"/>
</dbReference>
<evidence type="ECO:0000256" key="2">
    <source>
        <dbReference type="ARBA" id="ARBA00001913"/>
    </source>
</evidence>
<evidence type="ECO:0000256" key="9">
    <source>
        <dbReference type="ARBA" id="ARBA00016808"/>
    </source>
</evidence>
<keyword evidence="11" id="KW-0479">Metal-binding</keyword>
<evidence type="ECO:0000256" key="1">
    <source>
        <dbReference type="ARBA" id="ARBA00001589"/>
    </source>
</evidence>
<comment type="cofactor">
    <cofactor evidence="3">
        <name>Mn(2+)</name>
        <dbReference type="ChEBI" id="CHEBI:29035"/>
    </cofactor>
</comment>
<feature type="domain" description="SMP-30/Gluconolactonase/LRE-like region" evidence="15">
    <location>
        <begin position="13"/>
        <end position="255"/>
    </location>
</feature>
<keyword evidence="13" id="KW-0106">Calcium</keyword>
<comment type="cofactor">
    <cofactor evidence="2">
        <name>Ca(2+)</name>
        <dbReference type="ChEBI" id="CHEBI:29108"/>
    </cofactor>
</comment>
<dbReference type="Pfam" id="PF08450">
    <property type="entry name" value="SGL"/>
    <property type="match status" value="1"/>
</dbReference>
<comment type="subcellular location">
    <subcellularLocation>
        <location evidence="6">Cytoplasm</location>
    </subcellularLocation>
</comment>
<name>A0ABR7WRU5_9SPHI</name>
<evidence type="ECO:0000256" key="7">
    <source>
        <dbReference type="ARBA" id="ARBA00008853"/>
    </source>
</evidence>
<keyword evidence="12" id="KW-0378">Hydrolase</keyword>
<evidence type="ECO:0000256" key="3">
    <source>
        <dbReference type="ARBA" id="ARBA00001936"/>
    </source>
</evidence>
<dbReference type="SUPFAM" id="SSF63829">
    <property type="entry name" value="Calcium-dependent phosphotriesterase"/>
    <property type="match status" value="1"/>
</dbReference>
<evidence type="ECO:0000256" key="8">
    <source>
        <dbReference type="ARBA" id="ARBA00013227"/>
    </source>
</evidence>
<dbReference type="Proteomes" id="UP000606600">
    <property type="component" value="Unassembled WGS sequence"/>
</dbReference>
<comment type="cofactor">
    <cofactor evidence="4">
        <name>Mg(2+)</name>
        <dbReference type="ChEBI" id="CHEBI:18420"/>
    </cofactor>
</comment>
<dbReference type="PANTHER" id="PTHR10907">
    <property type="entry name" value="REGUCALCIN"/>
    <property type="match status" value="1"/>
</dbReference>
<protein>
    <recommendedName>
        <fullName evidence="9">Regucalcin</fullName>
        <ecNumber evidence="8">3.1.1.17</ecNumber>
    </recommendedName>
    <alternativeName>
        <fullName evidence="14">Gluconolactonase</fullName>
    </alternativeName>
</protein>
<evidence type="ECO:0000256" key="14">
    <source>
        <dbReference type="ARBA" id="ARBA00032464"/>
    </source>
</evidence>
<dbReference type="EC" id="3.1.1.17" evidence="8"/>
<keyword evidence="10" id="KW-0963">Cytoplasm</keyword>
<evidence type="ECO:0000313" key="16">
    <source>
        <dbReference type="EMBL" id="MBD1365026.1"/>
    </source>
</evidence>
<keyword evidence="17" id="KW-1185">Reference proteome</keyword>
<evidence type="ECO:0000256" key="4">
    <source>
        <dbReference type="ARBA" id="ARBA00001946"/>
    </source>
</evidence>
<evidence type="ECO:0000256" key="6">
    <source>
        <dbReference type="ARBA" id="ARBA00004496"/>
    </source>
</evidence>
<dbReference type="PANTHER" id="PTHR10907:SF47">
    <property type="entry name" value="REGUCALCIN"/>
    <property type="match status" value="1"/>
</dbReference>
<dbReference type="InterPro" id="IPR011042">
    <property type="entry name" value="6-blade_b-propeller_TolB-like"/>
</dbReference>
<evidence type="ECO:0000313" key="17">
    <source>
        <dbReference type="Proteomes" id="UP000606600"/>
    </source>
</evidence>
<accession>A0ABR7WRU5</accession>
<comment type="similarity">
    <text evidence="7">Belongs to the SMP-30/CGR1 family.</text>
</comment>
<dbReference type="RefSeq" id="WP_191189691.1">
    <property type="nucleotide sequence ID" value="NZ_JACWMY010000007.1"/>
</dbReference>
<comment type="caution">
    <text evidence="16">The sequence shown here is derived from an EMBL/GenBank/DDBJ whole genome shotgun (WGS) entry which is preliminary data.</text>
</comment>